<proteinExistence type="predicted"/>
<gene>
    <name evidence="1" type="ORF">SpAn4DRAFT_0133</name>
</gene>
<sequence>MDADKIHTEEEKLNIDGHEGMIMFYAKHAFHKRLRMFFVLSRIMKHYAE</sequence>
<accession>A0A0U1L1Z6</accession>
<dbReference type="Proteomes" id="UP000049855">
    <property type="component" value="Unassembled WGS sequence"/>
</dbReference>
<reference evidence="2" key="1">
    <citation type="submission" date="2015-03" db="EMBL/GenBank/DDBJ databases">
        <authorList>
            <person name="Nijsse Bart"/>
        </authorList>
    </citation>
    <scope>NUCLEOTIDE SEQUENCE [LARGE SCALE GENOMIC DNA]</scope>
</reference>
<organism evidence="1 2">
    <name type="scientific">Sporomusa ovata</name>
    <dbReference type="NCBI Taxonomy" id="2378"/>
    <lineage>
        <taxon>Bacteria</taxon>
        <taxon>Bacillati</taxon>
        <taxon>Bacillota</taxon>
        <taxon>Negativicutes</taxon>
        <taxon>Selenomonadales</taxon>
        <taxon>Sporomusaceae</taxon>
        <taxon>Sporomusa</taxon>
    </lineage>
</organism>
<evidence type="ECO:0000313" key="1">
    <source>
        <dbReference type="EMBL" id="CQR73671.1"/>
    </source>
</evidence>
<protein>
    <submittedName>
        <fullName evidence="1">Uncharacterized protein</fullName>
    </submittedName>
</protein>
<keyword evidence="2" id="KW-1185">Reference proteome</keyword>
<name>A0A0U1L1Z6_9FIRM</name>
<dbReference type="AlphaFoldDB" id="A0A0U1L1Z6"/>
<evidence type="ECO:0000313" key="2">
    <source>
        <dbReference type="Proteomes" id="UP000049855"/>
    </source>
</evidence>
<dbReference type="EMBL" id="CTRP01000014">
    <property type="protein sequence ID" value="CQR73671.1"/>
    <property type="molecule type" value="Genomic_DNA"/>
</dbReference>